<proteinExistence type="inferred from homology"/>
<evidence type="ECO:0000256" key="6">
    <source>
        <dbReference type="RuleBase" id="RU000477"/>
    </source>
</evidence>
<dbReference type="EMBL" id="LUCM01007595">
    <property type="protein sequence ID" value="KAA0189678.1"/>
    <property type="molecule type" value="Genomic_DNA"/>
</dbReference>
<reference evidence="8" key="1">
    <citation type="submission" date="2019-05" db="EMBL/GenBank/DDBJ databases">
        <title>Annotation for the trematode Fasciolopsis buski.</title>
        <authorList>
            <person name="Choi Y.-J."/>
        </authorList>
    </citation>
    <scope>NUCLEOTIDE SEQUENCE</scope>
    <source>
        <strain evidence="8">HT</strain>
        <tissue evidence="8">Whole worm</tissue>
    </source>
</reference>
<feature type="transmembrane region" description="Helical" evidence="7">
    <location>
        <begin position="27"/>
        <end position="47"/>
    </location>
</feature>
<evidence type="ECO:0000256" key="3">
    <source>
        <dbReference type="ARBA" id="ARBA00022692"/>
    </source>
</evidence>
<dbReference type="SUPFAM" id="SSF81338">
    <property type="entry name" value="Aquaporin-like"/>
    <property type="match status" value="1"/>
</dbReference>
<feature type="transmembrane region" description="Helical" evidence="7">
    <location>
        <begin position="148"/>
        <end position="167"/>
    </location>
</feature>
<keyword evidence="6" id="KW-0813">Transport</keyword>
<comment type="caution">
    <text evidence="8">The sequence shown here is derived from an EMBL/GenBank/DDBJ whole genome shotgun (WGS) entry which is preliminary data.</text>
</comment>
<feature type="transmembrane region" description="Helical" evidence="7">
    <location>
        <begin position="224"/>
        <end position="246"/>
    </location>
</feature>
<evidence type="ECO:0000313" key="9">
    <source>
        <dbReference type="Proteomes" id="UP000728185"/>
    </source>
</evidence>
<dbReference type="GO" id="GO:0005886">
    <property type="term" value="C:plasma membrane"/>
    <property type="evidence" value="ECO:0007669"/>
    <property type="project" value="TreeGrafter"/>
</dbReference>
<keyword evidence="9" id="KW-1185">Reference proteome</keyword>
<dbReference type="InterPro" id="IPR023271">
    <property type="entry name" value="Aquaporin-like"/>
</dbReference>
<dbReference type="Gene3D" id="1.20.1080.10">
    <property type="entry name" value="Glycerol uptake facilitator protein"/>
    <property type="match status" value="1"/>
</dbReference>
<gene>
    <name evidence="8" type="ORF">FBUS_00507</name>
</gene>
<dbReference type="PRINTS" id="PR00783">
    <property type="entry name" value="MINTRINSICP"/>
</dbReference>
<evidence type="ECO:0000313" key="8">
    <source>
        <dbReference type="EMBL" id="KAA0189678.1"/>
    </source>
</evidence>
<protein>
    <submittedName>
        <fullName evidence="8">AQP-1</fullName>
    </submittedName>
</protein>
<keyword evidence="4 7" id="KW-1133">Transmembrane helix</keyword>
<dbReference type="InterPro" id="IPR034294">
    <property type="entry name" value="Aquaporin_transptr"/>
</dbReference>
<keyword evidence="3 6" id="KW-0812">Transmembrane</keyword>
<accession>A0A8E0RUJ5</accession>
<keyword evidence="5 7" id="KW-0472">Membrane</keyword>
<name>A0A8E0RUJ5_9TREM</name>
<dbReference type="InterPro" id="IPR000425">
    <property type="entry name" value="MIP"/>
</dbReference>
<comment type="subcellular location">
    <subcellularLocation>
        <location evidence="1">Membrane</location>
        <topology evidence="1">Multi-pass membrane protein</topology>
    </subcellularLocation>
</comment>
<dbReference type="PANTHER" id="PTHR19139">
    <property type="entry name" value="AQUAPORIN TRANSPORTER"/>
    <property type="match status" value="1"/>
</dbReference>
<sequence length="327" mass="36136">MSEYQDDIAHRATTAKLPKCDWYHIKFMCRFFAAEALGLGMIVFLIACHAAEGNLASNVSGPIVASAAFAVAVWTVGPVSGPQITGALSLALLMTRRINFVYFILGLAGQLCGALVGVSLASRLVPGLMDKANLNLHVPGQGVTDGQAFGMECICSFLLIVCCLSTLDEFRNPHWSQGHVTQFSVVVFLLILMFAGTLGKVTGCGLNPAFSLSAAIFNNNYKKIWIYIVAPFVGTIIAVLFWEMLLSDGASVERIKHWWTDPDFDRTKDYKRLDREAFCTFDAEDAMLSFVPLYPIRSYSRVFNISQTNDFGNHGHREMRDVRCHEV</sequence>
<evidence type="ECO:0000256" key="5">
    <source>
        <dbReference type="ARBA" id="ARBA00023136"/>
    </source>
</evidence>
<dbReference type="AlphaFoldDB" id="A0A8E0RUJ5"/>
<evidence type="ECO:0000256" key="2">
    <source>
        <dbReference type="ARBA" id="ARBA00006175"/>
    </source>
</evidence>
<dbReference type="GO" id="GO:0015250">
    <property type="term" value="F:water channel activity"/>
    <property type="evidence" value="ECO:0007669"/>
    <property type="project" value="TreeGrafter"/>
</dbReference>
<feature type="transmembrane region" description="Helical" evidence="7">
    <location>
        <begin position="100"/>
        <end position="121"/>
    </location>
</feature>
<feature type="transmembrane region" description="Helical" evidence="7">
    <location>
        <begin position="179"/>
        <end position="198"/>
    </location>
</feature>
<evidence type="ECO:0000256" key="7">
    <source>
        <dbReference type="SAM" id="Phobius"/>
    </source>
</evidence>
<comment type="similarity">
    <text evidence="2 6">Belongs to the MIP/aquaporin (TC 1.A.8) family.</text>
</comment>
<organism evidence="8 9">
    <name type="scientific">Fasciolopsis buskii</name>
    <dbReference type="NCBI Taxonomy" id="27845"/>
    <lineage>
        <taxon>Eukaryota</taxon>
        <taxon>Metazoa</taxon>
        <taxon>Spiralia</taxon>
        <taxon>Lophotrochozoa</taxon>
        <taxon>Platyhelminthes</taxon>
        <taxon>Trematoda</taxon>
        <taxon>Digenea</taxon>
        <taxon>Plagiorchiida</taxon>
        <taxon>Echinostomata</taxon>
        <taxon>Echinostomatoidea</taxon>
        <taxon>Fasciolidae</taxon>
        <taxon>Fasciolopsis</taxon>
    </lineage>
</organism>
<evidence type="ECO:0000256" key="1">
    <source>
        <dbReference type="ARBA" id="ARBA00004141"/>
    </source>
</evidence>
<dbReference type="OrthoDB" id="3222at2759"/>
<dbReference type="Pfam" id="PF00230">
    <property type="entry name" value="MIP"/>
    <property type="match status" value="1"/>
</dbReference>
<dbReference type="Proteomes" id="UP000728185">
    <property type="component" value="Unassembled WGS sequence"/>
</dbReference>
<evidence type="ECO:0000256" key="4">
    <source>
        <dbReference type="ARBA" id="ARBA00022989"/>
    </source>
</evidence>
<dbReference type="PANTHER" id="PTHR19139:SF199">
    <property type="entry name" value="MIP17260P"/>
    <property type="match status" value="1"/>
</dbReference>